<keyword evidence="3" id="KW-1185">Reference proteome</keyword>
<evidence type="ECO:0000256" key="1">
    <source>
        <dbReference type="SAM" id="MobiDB-lite"/>
    </source>
</evidence>
<feature type="compositionally biased region" description="Basic residues" evidence="1">
    <location>
        <begin position="46"/>
        <end position="64"/>
    </location>
</feature>
<feature type="non-terminal residue" evidence="2">
    <location>
        <position position="232"/>
    </location>
</feature>
<comment type="caution">
    <text evidence="2">The sequence shown here is derived from an EMBL/GenBank/DDBJ whole genome shotgun (WGS) entry which is preliminary data.</text>
</comment>
<feature type="compositionally biased region" description="Low complexity" evidence="1">
    <location>
        <begin position="165"/>
        <end position="199"/>
    </location>
</feature>
<dbReference type="EMBL" id="CAUYUJ010012983">
    <property type="protein sequence ID" value="CAK0835058.1"/>
    <property type="molecule type" value="Genomic_DNA"/>
</dbReference>
<feature type="compositionally biased region" description="Low complexity" evidence="1">
    <location>
        <begin position="90"/>
        <end position="100"/>
    </location>
</feature>
<evidence type="ECO:0000313" key="2">
    <source>
        <dbReference type="EMBL" id="CAK0835058.1"/>
    </source>
</evidence>
<organism evidence="2 3">
    <name type="scientific">Prorocentrum cordatum</name>
    <dbReference type="NCBI Taxonomy" id="2364126"/>
    <lineage>
        <taxon>Eukaryota</taxon>
        <taxon>Sar</taxon>
        <taxon>Alveolata</taxon>
        <taxon>Dinophyceae</taxon>
        <taxon>Prorocentrales</taxon>
        <taxon>Prorocentraceae</taxon>
        <taxon>Prorocentrum</taxon>
    </lineage>
</organism>
<protein>
    <submittedName>
        <fullName evidence="2">Uncharacterized protein</fullName>
    </submittedName>
</protein>
<accession>A0ABN9SSQ3</accession>
<name>A0ABN9SSQ3_9DINO</name>
<dbReference type="Proteomes" id="UP001189429">
    <property type="component" value="Unassembled WGS sequence"/>
</dbReference>
<gene>
    <name evidence="2" type="ORF">PCOR1329_LOCUS32226</name>
</gene>
<feature type="region of interest" description="Disordered" evidence="1">
    <location>
        <begin position="46"/>
        <end position="232"/>
    </location>
</feature>
<sequence>GVGGLGTWAPGPSAPRCLRRASAVRRRRRGAQRVALRRSGLWCAKGARRRGGRRPCGRGGRRAGRGPGRGQGRRGGARRRGPVDLGLRQAGRAPAGPGAPEHLAREGVAGGADRAHHRARGEPVGRDRVPDPGLPAGRARGHGPEAGRPLRRGGPAGVLRRRVRGALPQRVAAGPDGAAGQDGAVGPRRGPRLLLQGGLWQHRQARPRRCVRPPGGRAAGGQGAREHVCSQA</sequence>
<feature type="compositionally biased region" description="Basic residues" evidence="1">
    <location>
        <begin position="71"/>
        <end position="80"/>
    </location>
</feature>
<evidence type="ECO:0000313" key="3">
    <source>
        <dbReference type="Proteomes" id="UP001189429"/>
    </source>
</evidence>
<feature type="non-terminal residue" evidence="2">
    <location>
        <position position="1"/>
    </location>
</feature>
<reference evidence="2" key="1">
    <citation type="submission" date="2023-10" db="EMBL/GenBank/DDBJ databases">
        <authorList>
            <person name="Chen Y."/>
            <person name="Shah S."/>
            <person name="Dougan E. K."/>
            <person name="Thang M."/>
            <person name="Chan C."/>
        </authorList>
    </citation>
    <scope>NUCLEOTIDE SEQUENCE [LARGE SCALE GENOMIC DNA]</scope>
</reference>
<feature type="compositionally biased region" description="Basic and acidic residues" evidence="1">
    <location>
        <begin position="120"/>
        <end position="130"/>
    </location>
</feature>
<proteinExistence type="predicted"/>